<proteinExistence type="predicted"/>
<gene>
    <name evidence="1" type="ORF">K441DRAFT_669122</name>
</gene>
<evidence type="ECO:0000313" key="1">
    <source>
        <dbReference type="EMBL" id="OCK88362.1"/>
    </source>
</evidence>
<dbReference type="EMBL" id="KV748243">
    <property type="protein sequence ID" value="OCK88362.1"/>
    <property type="molecule type" value="Genomic_DNA"/>
</dbReference>
<keyword evidence="2" id="KW-1185">Reference proteome</keyword>
<organism evidence="1 2">
    <name type="scientific">Cenococcum geophilum 1.58</name>
    <dbReference type="NCBI Taxonomy" id="794803"/>
    <lineage>
        <taxon>Eukaryota</taxon>
        <taxon>Fungi</taxon>
        <taxon>Dikarya</taxon>
        <taxon>Ascomycota</taxon>
        <taxon>Pezizomycotina</taxon>
        <taxon>Dothideomycetes</taxon>
        <taxon>Pleosporomycetidae</taxon>
        <taxon>Gloniales</taxon>
        <taxon>Gloniaceae</taxon>
        <taxon>Cenococcum</taxon>
    </lineage>
</organism>
<name>A0ACC8EPM0_9PEZI</name>
<evidence type="ECO:0000313" key="2">
    <source>
        <dbReference type="Proteomes" id="UP000250078"/>
    </source>
</evidence>
<protein>
    <submittedName>
        <fullName evidence="1">Uncharacterized protein</fullName>
    </submittedName>
</protein>
<sequence length="319" mass="36371">MANWECFRTTFQIYTGANVSRTLRTDGGFDHGIASRTHAFQLDTFRFERETGVYMPLLRVLQHIRSYECVDSRDKVFASLGIAVNVTEADILPDYSKSVGAIYISVARFLLSSSNGHELDFLGHVEWPAEDSQSSYFMHKAVPSWVPDWRANYCPFAFQKFTKTDEPLATNLYNASGNLAIDARVDCLSLHACGLTLDTIIEVLPICEEIFPTCVPLIKQSWRPSDPEGSYAPTGESLDQAFNRTLLADRGNANLHIDSELRRGFAVDWTLVFGDTSTMSYKDEKKRYWMLLDLSRIITGRRFFWTRSGFMDWSCRRQG</sequence>
<accession>A0ACC8EPM0</accession>
<dbReference type="Proteomes" id="UP000250078">
    <property type="component" value="Unassembled WGS sequence"/>
</dbReference>
<reference evidence="1 2" key="1">
    <citation type="journal article" date="2016" name="Nat. Commun.">
        <title>Ectomycorrhizal ecology is imprinted in the genome of the dominant symbiotic fungus Cenococcum geophilum.</title>
        <authorList>
            <consortium name="DOE Joint Genome Institute"/>
            <person name="Peter M."/>
            <person name="Kohler A."/>
            <person name="Ohm R.A."/>
            <person name="Kuo A."/>
            <person name="Krutzmann J."/>
            <person name="Morin E."/>
            <person name="Arend M."/>
            <person name="Barry K.W."/>
            <person name="Binder M."/>
            <person name="Choi C."/>
            <person name="Clum A."/>
            <person name="Copeland A."/>
            <person name="Grisel N."/>
            <person name="Haridas S."/>
            <person name="Kipfer T."/>
            <person name="LaButti K."/>
            <person name="Lindquist E."/>
            <person name="Lipzen A."/>
            <person name="Maire R."/>
            <person name="Meier B."/>
            <person name="Mihaltcheva S."/>
            <person name="Molinier V."/>
            <person name="Murat C."/>
            <person name="Poggeler S."/>
            <person name="Quandt C.A."/>
            <person name="Sperisen C."/>
            <person name="Tritt A."/>
            <person name="Tisserant E."/>
            <person name="Crous P.W."/>
            <person name="Henrissat B."/>
            <person name="Nehls U."/>
            <person name="Egli S."/>
            <person name="Spatafora J.W."/>
            <person name="Grigoriev I.V."/>
            <person name="Martin F.M."/>
        </authorList>
    </citation>
    <scope>NUCLEOTIDE SEQUENCE [LARGE SCALE GENOMIC DNA]</scope>
    <source>
        <strain evidence="1 2">1.58</strain>
    </source>
</reference>